<reference evidence="1 2" key="1">
    <citation type="journal article" date="2020" name="ISME J.">
        <title>Uncovering the hidden diversity of litter-decomposition mechanisms in mushroom-forming fungi.</title>
        <authorList>
            <person name="Floudas D."/>
            <person name="Bentzer J."/>
            <person name="Ahren D."/>
            <person name="Johansson T."/>
            <person name="Persson P."/>
            <person name="Tunlid A."/>
        </authorList>
    </citation>
    <scope>NUCLEOTIDE SEQUENCE [LARGE SCALE GENOMIC DNA]</scope>
    <source>
        <strain evidence="1 2">CBS 101986</strain>
    </source>
</reference>
<dbReference type="InterPro" id="IPR027417">
    <property type="entry name" value="P-loop_NTPase"/>
</dbReference>
<gene>
    <name evidence="1" type="ORF">D9619_012398</name>
</gene>
<dbReference type="InterPro" id="IPR051055">
    <property type="entry name" value="PIF1_helicase"/>
</dbReference>
<evidence type="ECO:0000313" key="1">
    <source>
        <dbReference type="EMBL" id="KAF5309577.1"/>
    </source>
</evidence>
<organism evidence="1 2">
    <name type="scientific">Psilocybe cf. subviscida</name>
    <dbReference type="NCBI Taxonomy" id="2480587"/>
    <lineage>
        <taxon>Eukaryota</taxon>
        <taxon>Fungi</taxon>
        <taxon>Dikarya</taxon>
        <taxon>Basidiomycota</taxon>
        <taxon>Agaricomycotina</taxon>
        <taxon>Agaricomycetes</taxon>
        <taxon>Agaricomycetidae</taxon>
        <taxon>Agaricales</taxon>
        <taxon>Agaricineae</taxon>
        <taxon>Strophariaceae</taxon>
        <taxon>Psilocybe</taxon>
    </lineage>
</organism>
<sequence length="286" mass="32181">MAIPQTLASGRVCDDWHYLLDRVIDKLDLETLRLFKDAPIIVGNKVTRDMLNAKRIKSHAADLQQKVELYYSADTIKRASVPAGIRKVLWDIPSSDNNESFGRLPLFAGMKVMVTENIAFSFGVVNGSEGVVRSIRYNEDSCGRKTAVVAYVHIPGCKMHLPGLDPDVVPIFPVSTRIEYDIQLTAGHAVTGFTRKQLPLVPGYVYTDFKSQGRTLERAIVDLYTARGQGIYVMLSRVKSLSGLAILRWFPPNKVFSRLPEELRDELDRIRILTDVNNSQMDIQQD</sequence>
<dbReference type="PANTHER" id="PTHR47642:SF6">
    <property type="entry name" value="ATP-DEPENDENT DNA HELICASE"/>
    <property type="match status" value="1"/>
</dbReference>
<dbReference type="SUPFAM" id="SSF52540">
    <property type="entry name" value="P-loop containing nucleoside triphosphate hydrolases"/>
    <property type="match status" value="1"/>
</dbReference>
<comment type="caution">
    <text evidence="1">The sequence shown here is derived from an EMBL/GenBank/DDBJ whole genome shotgun (WGS) entry which is preliminary data.</text>
</comment>
<protein>
    <submittedName>
        <fullName evidence="1">Uncharacterized protein</fullName>
    </submittedName>
</protein>
<dbReference type="PANTHER" id="PTHR47642">
    <property type="entry name" value="ATP-DEPENDENT DNA HELICASE"/>
    <property type="match status" value="1"/>
</dbReference>
<dbReference type="Proteomes" id="UP000567179">
    <property type="component" value="Unassembled WGS sequence"/>
</dbReference>
<accession>A0A8H5ASR1</accession>
<name>A0A8H5ASR1_9AGAR</name>
<dbReference type="OrthoDB" id="2927083at2759"/>
<proteinExistence type="predicted"/>
<dbReference type="AlphaFoldDB" id="A0A8H5ASR1"/>
<dbReference type="EMBL" id="JAACJJ010000059">
    <property type="protein sequence ID" value="KAF5309577.1"/>
    <property type="molecule type" value="Genomic_DNA"/>
</dbReference>
<evidence type="ECO:0000313" key="2">
    <source>
        <dbReference type="Proteomes" id="UP000567179"/>
    </source>
</evidence>
<keyword evidence="2" id="KW-1185">Reference proteome</keyword>